<evidence type="ECO:0000256" key="1">
    <source>
        <dbReference type="ARBA" id="ARBA00001936"/>
    </source>
</evidence>
<evidence type="ECO:0000256" key="12">
    <source>
        <dbReference type="ARBA" id="ARBA00022984"/>
    </source>
</evidence>
<dbReference type="HAMAP" id="MF_02019">
    <property type="entry name" value="MurF"/>
    <property type="match status" value="1"/>
</dbReference>
<evidence type="ECO:0000256" key="7">
    <source>
        <dbReference type="ARBA" id="ARBA00022723"/>
    </source>
</evidence>
<dbReference type="Gene3D" id="3.40.1190.10">
    <property type="entry name" value="Mur-like, catalytic domain"/>
    <property type="match status" value="1"/>
</dbReference>
<evidence type="ECO:0000256" key="16">
    <source>
        <dbReference type="HAMAP-Rule" id="MF_00047"/>
    </source>
</evidence>
<dbReference type="PANTHER" id="PTHR43024:SF1">
    <property type="entry name" value="UDP-N-ACETYLMURAMOYL-TRIPEPTIDE--D-ALANYL-D-ALANINE LIGASE"/>
    <property type="match status" value="1"/>
</dbReference>
<dbReference type="GO" id="GO:0008766">
    <property type="term" value="F:UDP-N-acetylmuramoylalanyl-D-glutamyl-2,6-diaminopimelate-D-alanyl-D-alanine ligase activity"/>
    <property type="evidence" value="ECO:0007669"/>
    <property type="project" value="RHEA"/>
</dbReference>
<dbReference type="InterPro" id="IPR051046">
    <property type="entry name" value="MurCDEF_CellWall_CoF430Synth"/>
</dbReference>
<dbReference type="Proteomes" id="UP000069771">
    <property type="component" value="Chromosome"/>
</dbReference>
<dbReference type="Pfam" id="PF02875">
    <property type="entry name" value="Mur_ligase_C"/>
    <property type="match status" value="1"/>
</dbReference>
<dbReference type="GO" id="GO:0047480">
    <property type="term" value="F:UDP-N-acetylmuramoyl-tripeptide-D-alanyl-D-alanine ligase activity"/>
    <property type="evidence" value="ECO:0007669"/>
    <property type="project" value="UniProtKB-UniRule"/>
</dbReference>
<dbReference type="SUPFAM" id="SSF53244">
    <property type="entry name" value="MurD-like peptide ligases, peptide-binding domain"/>
    <property type="match status" value="1"/>
</dbReference>
<dbReference type="Pfam" id="PF08245">
    <property type="entry name" value="Mur_ligase_M"/>
    <property type="match status" value="1"/>
</dbReference>
<evidence type="ECO:0000256" key="6">
    <source>
        <dbReference type="ARBA" id="ARBA00022618"/>
    </source>
</evidence>
<evidence type="ECO:0000256" key="11">
    <source>
        <dbReference type="ARBA" id="ARBA00022960"/>
    </source>
</evidence>
<keyword evidence="8 17" id="KW-0547">Nucleotide-binding</keyword>
<dbReference type="InterPro" id="IPR000713">
    <property type="entry name" value="Mur_ligase_N"/>
</dbReference>
<organism evidence="19 20">
    <name type="scientific">Faecalibaculum rodentium</name>
    <dbReference type="NCBI Taxonomy" id="1702221"/>
    <lineage>
        <taxon>Bacteria</taxon>
        <taxon>Bacillati</taxon>
        <taxon>Bacillota</taxon>
        <taxon>Erysipelotrichia</taxon>
        <taxon>Erysipelotrichales</taxon>
        <taxon>Erysipelotrichaceae</taxon>
        <taxon>Faecalibaculum</taxon>
    </lineage>
</organism>
<dbReference type="GeneID" id="89223570"/>
<dbReference type="Gene3D" id="3.40.1390.10">
    <property type="entry name" value="MurE/MurF, N-terminal domain"/>
    <property type="match status" value="1"/>
</dbReference>
<dbReference type="NCBIfam" id="TIGR01205">
    <property type="entry name" value="D_ala_D_alaTIGR"/>
    <property type="match status" value="1"/>
</dbReference>
<keyword evidence="6 17" id="KW-0132">Cell division</keyword>
<dbReference type="InterPro" id="IPR035911">
    <property type="entry name" value="MurE/MurF_N"/>
</dbReference>
<dbReference type="KEGG" id="fro:AALO17_24890"/>
<keyword evidence="20" id="KW-1185">Reference proteome</keyword>
<dbReference type="PANTHER" id="PTHR43024">
    <property type="entry name" value="UDP-N-ACETYLMURAMOYL-TRIPEPTIDE--D-ALANYL-D-ALANINE LIGASE"/>
    <property type="match status" value="1"/>
</dbReference>
<dbReference type="InterPro" id="IPR011095">
    <property type="entry name" value="Dala_Dala_lig_C"/>
</dbReference>
<dbReference type="SUPFAM" id="SSF52440">
    <property type="entry name" value="PreATP-grasp domain"/>
    <property type="match status" value="1"/>
</dbReference>
<dbReference type="NCBIfam" id="NF002528">
    <property type="entry name" value="PRK01966.1-4"/>
    <property type="match status" value="1"/>
</dbReference>
<feature type="domain" description="ATP-grasp" evidence="18">
    <location>
        <begin position="586"/>
        <end position="788"/>
    </location>
</feature>
<evidence type="ECO:0000256" key="15">
    <source>
        <dbReference type="ARBA" id="ARBA00023316"/>
    </source>
</evidence>
<protein>
    <recommendedName>
        <fullName evidence="16 17">Multifunctional fusion protein</fullName>
    </recommendedName>
    <domain>
        <recommendedName>
            <fullName evidence="16">D-alanine--D-alanine ligase</fullName>
            <ecNumber evidence="16">6.3.2.4</ecNumber>
        </recommendedName>
        <alternativeName>
            <fullName evidence="16">D-Ala-D-Ala ligase</fullName>
        </alternativeName>
        <alternativeName>
            <fullName evidence="16">D-alanylalanine synthetase</fullName>
        </alternativeName>
    </domain>
    <domain>
        <recommendedName>
            <fullName evidence="17">UDP-N-acetylmuramoyl-tripeptide--D-alanyl-D-alanine ligase</fullName>
            <ecNumber evidence="17">6.3.2.10</ecNumber>
        </recommendedName>
        <alternativeName>
            <fullName evidence="17">D-alanyl-D-alanine-adding enzyme</fullName>
        </alternativeName>
    </domain>
</protein>
<keyword evidence="4 16" id="KW-0963">Cytoplasm</keyword>
<keyword evidence="7" id="KW-0479">Metal-binding</keyword>
<dbReference type="NCBIfam" id="TIGR01143">
    <property type="entry name" value="murF"/>
    <property type="match status" value="1"/>
</dbReference>
<gene>
    <name evidence="16" type="primary">ddl</name>
    <name evidence="17" type="synonym">murF</name>
    <name evidence="19" type="ORF">AALO17_24890</name>
</gene>
<keyword evidence="11 16" id="KW-0133">Cell shape</keyword>
<dbReference type="PATRIC" id="fig|1702221.3.peg.2420"/>
<evidence type="ECO:0000256" key="9">
    <source>
        <dbReference type="ARBA" id="ARBA00022840"/>
    </source>
</evidence>
<evidence type="ECO:0000256" key="2">
    <source>
        <dbReference type="ARBA" id="ARBA00001946"/>
    </source>
</evidence>
<dbReference type="FunFam" id="3.30.470.20:FF:000008">
    <property type="entry name" value="D-alanine--D-alanine ligase"/>
    <property type="match status" value="1"/>
</dbReference>
<dbReference type="PROSITE" id="PS00844">
    <property type="entry name" value="DALA_DALA_LIGASE_2"/>
    <property type="match status" value="1"/>
</dbReference>
<dbReference type="UniPathway" id="UPA00219"/>
<reference evidence="19 20" key="1">
    <citation type="journal article" date="2016" name="Gut Pathog.">
        <title>Whole genome sequencing of "Faecalibaculum rodentium" ALO17, isolated from C57BL/6J laboratory mouse feces.</title>
        <authorList>
            <person name="Lim S."/>
            <person name="Chang D.H."/>
            <person name="Ahn S."/>
            <person name="Kim B.C."/>
        </authorList>
    </citation>
    <scope>NUCLEOTIDE SEQUENCE [LARGE SCALE GENOMIC DNA]</scope>
    <source>
        <strain evidence="19 20">Alo17</strain>
    </source>
</reference>
<evidence type="ECO:0000256" key="5">
    <source>
        <dbReference type="ARBA" id="ARBA00022598"/>
    </source>
</evidence>
<dbReference type="GO" id="GO:0008360">
    <property type="term" value="P:regulation of cell shape"/>
    <property type="evidence" value="ECO:0007669"/>
    <property type="project" value="UniProtKB-KW"/>
</dbReference>
<comment type="similarity">
    <text evidence="3 16">Belongs to the D-alanine--D-alanine ligase family.</text>
</comment>
<dbReference type="InterPro" id="IPR004101">
    <property type="entry name" value="Mur_ligase_C"/>
</dbReference>
<keyword evidence="15 16" id="KW-0961">Cell wall biogenesis/degradation</keyword>
<sequence>MIRKTIRDLAAMAGGVLIQDTGAVVKGAVTDSRQVVPASLYVPVIGARVDGHDFIAQAVQAGAAAALWQKDHTPLPADVPLILVDDTVKALQNIARAYLHELHPYTIGITGSNGKTSAKDMMKAVFSRHCVTQATPGNRNSEIGLPLTILEFDPGIEAAVLEMGMENFGEIETLVDIAPLDAAVITSIGSAHMENLGSKQGIAQAKMEILRGLRPGGTFLYLADAPELAVELQKPETRRFIEENDITVIPFSRRDLHHVSVEQGRMAFEWNGTPWRLNALGSFQCVNALPALILGETRGISSADRHQALETLVMTGMRTALQPAGRAHVLDDSYKSNPESAIAALDILVSLPGSHYAVLGDMLDLGPQEMELHRRVLDHARTLGIEVFTTGPVFGRIGESWHEDQDGLFEAVKPLLEEDAVILVKGSRALQLDKLAGRLEKEGNELMKKIKLAVLFGGQSSEYSVSLHSVASLLRNLNRDKYDLSLVGITKEGRFLEYTGDIDHIEHDTWNTPELTTPVAWVHGGYVRPESDEPAAVRALDTVFPVLHGKNGEDGTLQGLMEIMNIHCVGCDTLSSAMIMDKDITHIVLDAQGIPTAKYVCLKAGIPYSAEEILQVIPLPWIVKPCNAGSSYGVHKVDTLAEFDEAAKDAFHWDGRGKILVEECIPGFEIGCAVMGNLEPFAGDVDEIEIHGGFFDFAGKYEMKDSAIYCPARISPEKTEEARALAVAAYQAMGCSGFTRVDMFLQPDGALVINELNTVPGMTATSRYPTMMEKAGLPFAKLLDDLIALSLEKEVGQC</sequence>
<dbReference type="InterPro" id="IPR016185">
    <property type="entry name" value="PreATP-grasp_dom_sf"/>
</dbReference>
<dbReference type="InterPro" id="IPR011127">
    <property type="entry name" value="Dala_Dala_lig_N"/>
</dbReference>
<dbReference type="GO" id="GO:0046872">
    <property type="term" value="F:metal ion binding"/>
    <property type="evidence" value="ECO:0007669"/>
    <property type="project" value="UniProtKB-KW"/>
</dbReference>
<dbReference type="InterPro" id="IPR011761">
    <property type="entry name" value="ATP-grasp"/>
</dbReference>
<dbReference type="InterPro" id="IPR013221">
    <property type="entry name" value="Mur_ligase_cen"/>
</dbReference>
<comment type="pathway">
    <text evidence="16">Cell wall biogenesis; peptidoglycan biosynthesis.</text>
</comment>
<dbReference type="GO" id="GO:0008716">
    <property type="term" value="F:D-alanine-D-alanine ligase activity"/>
    <property type="evidence" value="ECO:0007669"/>
    <property type="project" value="UniProtKB-UniRule"/>
</dbReference>
<dbReference type="EMBL" id="CP011391">
    <property type="protein sequence ID" value="AMK55623.1"/>
    <property type="molecule type" value="Genomic_DNA"/>
</dbReference>
<dbReference type="SUPFAM" id="SSF53623">
    <property type="entry name" value="MurD-like peptide ligases, catalytic domain"/>
    <property type="match status" value="1"/>
</dbReference>
<dbReference type="PROSITE" id="PS50975">
    <property type="entry name" value="ATP_GRASP"/>
    <property type="match status" value="1"/>
</dbReference>
<evidence type="ECO:0000256" key="17">
    <source>
        <dbReference type="HAMAP-Rule" id="MF_02019"/>
    </source>
</evidence>
<dbReference type="InterPro" id="IPR000291">
    <property type="entry name" value="D-Ala_lig_Van_CS"/>
</dbReference>
<comment type="cofactor">
    <cofactor evidence="2">
        <name>Mg(2+)</name>
        <dbReference type="ChEBI" id="CHEBI:18420"/>
    </cofactor>
</comment>
<evidence type="ECO:0000256" key="13">
    <source>
        <dbReference type="ARBA" id="ARBA00023211"/>
    </source>
</evidence>
<dbReference type="EC" id="6.3.2.10" evidence="17"/>
<comment type="subcellular location">
    <subcellularLocation>
        <location evidence="16">Cytoplasm</location>
    </subcellularLocation>
</comment>
<evidence type="ECO:0000256" key="8">
    <source>
        <dbReference type="ARBA" id="ARBA00022741"/>
    </source>
</evidence>
<feature type="binding site" evidence="17">
    <location>
        <begin position="111"/>
        <end position="117"/>
    </location>
    <ligand>
        <name>ATP</name>
        <dbReference type="ChEBI" id="CHEBI:30616"/>
    </ligand>
</feature>
<dbReference type="SUPFAM" id="SSF63418">
    <property type="entry name" value="MurE/MurF N-terminal domain"/>
    <property type="match status" value="1"/>
</dbReference>
<name>A0A140DY96_9FIRM</name>
<dbReference type="Pfam" id="PF01225">
    <property type="entry name" value="Mur_ligase"/>
    <property type="match status" value="1"/>
</dbReference>
<dbReference type="GO" id="GO:0009252">
    <property type="term" value="P:peptidoglycan biosynthetic process"/>
    <property type="evidence" value="ECO:0007669"/>
    <property type="project" value="UniProtKB-UniRule"/>
</dbReference>
<evidence type="ECO:0000313" key="20">
    <source>
        <dbReference type="Proteomes" id="UP000069771"/>
    </source>
</evidence>
<keyword evidence="13" id="KW-0464">Manganese</keyword>
<dbReference type="AlphaFoldDB" id="A0A140DY96"/>
<dbReference type="InterPro" id="IPR036615">
    <property type="entry name" value="Mur_ligase_C_dom_sf"/>
</dbReference>
<dbReference type="Pfam" id="PF07478">
    <property type="entry name" value="Dala_Dala_lig_C"/>
    <property type="match status" value="1"/>
</dbReference>
<dbReference type="PROSITE" id="PS00843">
    <property type="entry name" value="DALA_DALA_LIGASE_1"/>
    <property type="match status" value="1"/>
</dbReference>
<dbReference type="InterPro" id="IPR005863">
    <property type="entry name" value="UDP-N-AcMur_synth"/>
</dbReference>
<evidence type="ECO:0000256" key="3">
    <source>
        <dbReference type="ARBA" id="ARBA00010871"/>
    </source>
</evidence>
<dbReference type="GO" id="GO:0071555">
    <property type="term" value="P:cell wall organization"/>
    <property type="evidence" value="ECO:0007669"/>
    <property type="project" value="UniProtKB-KW"/>
</dbReference>
<dbReference type="HAMAP" id="MF_00047">
    <property type="entry name" value="Dala_Dala_lig"/>
    <property type="match status" value="1"/>
</dbReference>
<dbReference type="Pfam" id="PF01820">
    <property type="entry name" value="Dala_Dala_lig_N"/>
    <property type="match status" value="1"/>
</dbReference>
<keyword evidence="10" id="KW-0460">Magnesium</keyword>
<dbReference type="Gene3D" id="3.90.190.20">
    <property type="entry name" value="Mur ligase, C-terminal domain"/>
    <property type="match status" value="1"/>
</dbReference>
<dbReference type="RefSeq" id="WP_082743395.1">
    <property type="nucleotide sequence ID" value="NZ_CANRYF010000029.1"/>
</dbReference>
<dbReference type="Gene3D" id="3.30.1490.20">
    <property type="entry name" value="ATP-grasp fold, A domain"/>
    <property type="match status" value="1"/>
</dbReference>
<dbReference type="InterPro" id="IPR036565">
    <property type="entry name" value="Mur-like_cat_sf"/>
</dbReference>
<dbReference type="STRING" id="1702221.AALO17_24890"/>
<dbReference type="EC" id="6.3.2.4" evidence="16"/>
<keyword evidence="9 17" id="KW-0067">ATP-binding</keyword>
<proteinExistence type="inferred from homology"/>
<evidence type="ECO:0000259" key="18">
    <source>
        <dbReference type="PROSITE" id="PS50975"/>
    </source>
</evidence>
<keyword evidence="12 16" id="KW-0573">Peptidoglycan synthesis</keyword>
<comment type="function">
    <text evidence="16">Cell wall formation.</text>
</comment>
<keyword evidence="14 17" id="KW-0131">Cell cycle</keyword>
<dbReference type="GO" id="GO:0005524">
    <property type="term" value="F:ATP binding"/>
    <property type="evidence" value="ECO:0007669"/>
    <property type="project" value="UniProtKB-UniRule"/>
</dbReference>
<dbReference type="GO" id="GO:0051301">
    <property type="term" value="P:cell division"/>
    <property type="evidence" value="ECO:0007669"/>
    <property type="project" value="UniProtKB-KW"/>
</dbReference>
<dbReference type="InterPro" id="IPR013815">
    <property type="entry name" value="ATP_grasp_subdomain_1"/>
</dbReference>
<comment type="catalytic activity">
    <reaction evidence="16">
        <text>2 D-alanine + ATP = D-alanyl-D-alanine + ADP + phosphate + H(+)</text>
        <dbReference type="Rhea" id="RHEA:11224"/>
        <dbReference type="ChEBI" id="CHEBI:15378"/>
        <dbReference type="ChEBI" id="CHEBI:30616"/>
        <dbReference type="ChEBI" id="CHEBI:43474"/>
        <dbReference type="ChEBI" id="CHEBI:57416"/>
        <dbReference type="ChEBI" id="CHEBI:57822"/>
        <dbReference type="ChEBI" id="CHEBI:456216"/>
        <dbReference type="EC" id="6.3.2.4"/>
    </reaction>
</comment>
<comment type="similarity">
    <text evidence="17">Belongs to the MurCDEF family. MurF subfamily.</text>
</comment>
<dbReference type="GO" id="GO:0005737">
    <property type="term" value="C:cytoplasm"/>
    <property type="evidence" value="ECO:0007669"/>
    <property type="project" value="UniProtKB-SubCell"/>
</dbReference>
<dbReference type="InterPro" id="IPR005905">
    <property type="entry name" value="D_ala_D_ala"/>
</dbReference>
<comment type="cofactor">
    <cofactor evidence="1">
        <name>Mn(2+)</name>
        <dbReference type="ChEBI" id="CHEBI:29035"/>
    </cofactor>
</comment>
<evidence type="ECO:0000313" key="19">
    <source>
        <dbReference type="EMBL" id="AMK55623.1"/>
    </source>
</evidence>
<dbReference type="Gene3D" id="3.40.50.20">
    <property type="match status" value="1"/>
</dbReference>
<dbReference type="Gene3D" id="3.30.470.20">
    <property type="entry name" value="ATP-grasp fold, B domain"/>
    <property type="match status" value="1"/>
</dbReference>
<evidence type="ECO:0000256" key="10">
    <source>
        <dbReference type="ARBA" id="ARBA00022842"/>
    </source>
</evidence>
<evidence type="ECO:0000256" key="14">
    <source>
        <dbReference type="ARBA" id="ARBA00023306"/>
    </source>
</evidence>
<evidence type="ECO:0000256" key="4">
    <source>
        <dbReference type="ARBA" id="ARBA00022490"/>
    </source>
</evidence>
<dbReference type="SUPFAM" id="SSF56059">
    <property type="entry name" value="Glutathione synthetase ATP-binding domain-like"/>
    <property type="match status" value="1"/>
</dbReference>
<comment type="function">
    <text evidence="17">Involved in cell wall formation. Catalyzes the final step in the synthesis of UDP-N-acetylmuramoyl-pentapeptide, the precursor of murein.</text>
</comment>
<accession>A0A140DY96</accession>
<dbReference type="OrthoDB" id="9813261at2"/>
<comment type="catalytic activity">
    <reaction evidence="17">
        <text>D-alanyl-D-alanine + UDP-N-acetyl-alpha-D-muramoyl-L-alanyl-gamma-D-glutamyl-meso-2,6-diaminopimelate + ATP = UDP-N-acetyl-alpha-D-muramoyl-L-alanyl-gamma-D-glutamyl-meso-2,6-diaminopimeloyl-D-alanyl-D-alanine + ADP + phosphate + H(+)</text>
        <dbReference type="Rhea" id="RHEA:28374"/>
        <dbReference type="ChEBI" id="CHEBI:15378"/>
        <dbReference type="ChEBI" id="CHEBI:30616"/>
        <dbReference type="ChEBI" id="CHEBI:43474"/>
        <dbReference type="ChEBI" id="CHEBI:57822"/>
        <dbReference type="ChEBI" id="CHEBI:61386"/>
        <dbReference type="ChEBI" id="CHEBI:83905"/>
        <dbReference type="ChEBI" id="CHEBI:456216"/>
        <dbReference type="EC" id="6.3.2.10"/>
    </reaction>
</comment>
<keyword evidence="5 16" id="KW-0436">Ligase</keyword>